<name>A0A830CTT9_9LAMI</name>
<accession>A0A830CTT9</accession>
<gene>
    <name evidence="1" type="ORF">PHJA_002305200</name>
</gene>
<proteinExistence type="predicted"/>
<dbReference type="Proteomes" id="UP000653305">
    <property type="component" value="Unassembled WGS sequence"/>
</dbReference>
<dbReference type="OrthoDB" id="1402276at2759"/>
<dbReference type="EMBL" id="BMAC01000696">
    <property type="protein sequence ID" value="GFQ01613.1"/>
    <property type="molecule type" value="Genomic_DNA"/>
</dbReference>
<organism evidence="1 2">
    <name type="scientific">Phtheirospermum japonicum</name>
    <dbReference type="NCBI Taxonomy" id="374723"/>
    <lineage>
        <taxon>Eukaryota</taxon>
        <taxon>Viridiplantae</taxon>
        <taxon>Streptophyta</taxon>
        <taxon>Embryophyta</taxon>
        <taxon>Tracheophyta</taxon>
        <taxon>Spermatophyta</taxon>
        <taxon>Magnoliopsida</taxon>
        <taxon>eudicotyledons</taxon>
        <taxon>Gunneridae</taxon>
        <taxon>Pentapetalae</taxon>
        <taxon>asterids</taxon>
        <taxon>lamiids</taxon>
        <taxon>Lamiales</taxon>
        <taxon>Orobanchaceae</taxon>
        <taxon>Orobanchaceae incertae sedis</taxon>
        <taxon>Phtheirospermum</taxon>
    </lineage>
</organism>
<evidence type="ECO:0000313" key="1">
    <source>
        <dbReference type="EMBL" id="GFQ01613.1"/>
    </source>
</evidence>
<sequence length="122" mass="13776">MARTTGVSNPIRSPIFRLSVSVSAQESAFSVGVLSDLYAFHLSTENSLCPYRTPIQSLLLLREKKFTTRGPSTSMRHCYLYFDALVVTFKTFEIEHLGFNLKEKNVALSSDVNSVMMMKIFI</sequence>
<protein>
    <submittedName>
        <fullName evidence="1">Uncharacterized protein</fullName>
    </submittedName>
</protein>
<evidence type="ECO:0000313" key="2">
    <source>
        <dbReference type="Proteomes" id="UP000653305"/>
    </source>
</evidence>
<dbReference type="AlphaFoldDB" id="A0A830CTT9"/>
<comment type="caution">
    <text evidence="1">The sequence shown here is derived from an EMBL/GenBank/DDBJ whole genome shotgun (WGS) entry which is preliminary data.</text>
</comment>
<reference evidence="1" key="1">
    <citation type="submission" date="2020-07" db="EMBL/GenBank/DDBJ databases">
        <title>Ethylene signaling mediates host invasion by parasitic plants.</title>
        <authorList>
            <person name="Yoshida S."/>
        </authorList>
    </citation>
    <scope>NUCLEOTIDE SEQUENCE</scope>
    <source>
        <strain evidence="1">Okayama</strain>
    </source>
</reference>
<keyword evidence="2" id="KW-1185">Reference proteome</keyword>